<keyword evidence="3" id="KW-1185">Reference proteome</keyword>
<dbReference type="InParanoid" id="B7QC31"/>
<dbReference type="EMBL" id="ABJB010342886">
    <property type="status" value="NOT_ANNOTATED_CDS"/>
    <property type="molecule type" value="Genomic_DNA"/>
</dbReference>
<accession>B7QC31</accession>
<evidence type="ECO:0000313" key="2">
    <source>
        <dbReference type="EnsemblMetazoa" id="ISCW012330-PA"/>
    </source>
</evidence>
<evidence type="ECO:0000313" key="1">
    <source>
        <dbReference type="EMBL" id="EEC16403.1"/>
    </source>
</evidence>
<name>B7QC31_IXOSC</name>
<dbReference type="HOGENOM" id="CLU_2173764_0_0_1"/>
<dbReference type="VEuPathDB" id="VectorBase:ISCI012330"/>
<dbReference type="AlphaFoldDB" id="B7QC31"/>
<dbReference type="EnsemblMetazoa" id="ISCW012330-RA">
    <property type="protein sequence ID" value="ISCW012330-PA"/>
    <property type="gene ID" value="ISCW012330"/>
</dbReference>
<proteinExistence type="predicted"/>
<sequence length="110" mass="12839">MPVLGLEKLIRDLTTTTGHHHLGHHTDTINRDHWLNAGYQRSHLRCHNLYMEDHWRSHACVLSRDWQLRYSRRPCRTALETGQSDPAENGDHLSVSAMMLAVRQVELSYE</sequence>
<reference evidence="1 3" key="1">
    <citation type="submission" date="2008-03" db="EMBL/GenBank/DDBJ databases">
        <title>Annotation of Ixodes scapularis.</title>
        <authorList>
            <consortium name="Ixodes scapularis Genome Project Consortium"/>
            <person name="Caler E."/>
            <person name="Hannick L.I."/>
            <person name="Bidwell S."/>
            <person name="Joardar V."/>
            <person name="Thiagarajan M."/>
            <person name="Amedeo P."/>
            <person name="Galinsky K.J."/>
            <person name="Schobel S."/>
            <person name="Inman J."/>
            <person name="Hostetler J."/>
            <person name="Miller J."/>
            <person name="Hammond M."/>
            <person name="Megy K."/>
            <person name="Lawson D."/>
            <person name="Kodira C."/>
            <person name="Sutton G."/>
            <person name="Meyer J."/>
            <person name="Hill C.A."/>
            <person name="Birren B."/>
            <person name="Nene V."/>
            <person name="Collins F."/>
            <person name="Alarcon-Chaidez F."/>
            <person name="Wikel S."/>
            <person name="Strausberg R."/>
        </authorList>
    </citation>
    <scope>NUCLEOTIDE SEQUENCE [LARGE SCALE GENOMIC DNA]</scope>
    <source>
        <strain evidence="3">Wikel</strain>
        <strain evidence="1">Wikel colony</strain>
    </source>
</reference>
<reference evidence="2" key="2">
    <citation type="submission" date="2020-05" db="UniProtKB">
        <authorList>
            <consortium name="EnsemblMetazoa"/>
        </authorList>
    </citation>
    <scope>IDENTIFICATION</scope>
    <source>
        <strain evidence="2">wikel</strain>
    </source>
</reference>
<organism>
    <name type="scientific">Ixodes scapularis</name>
    <name type="common">Black-legged tick</name>
    <name type="synonym">Deer tick</name>
    <dbReference type="NCBI Taxonomy" id="6945"/>
    <lineage>
        <taxon>Eukaryota</taxon>
        <taxon>Metazoa</taxon>
        <taxon>Ecdysozoa</taxon>
        <taxon>Arthropoda</taxon>
        <taxon>Chelicerata</taxon>
        <taxon>Arachnida</taxon>
        <taxon>Acari</taxon>
        <taxon>Parasitiformes</taxon>
        <taxon>Ixodida</taxon>
        <taxon>Ixodoidea</taxon>
        <taxon>Ixodidae</taxon>
        <taxon>Ixodinae</taxon>
        <taxon>Ixodes</taxon>
    </lineage>
</organism>
<dbReference type="Proteomes" id="UP000001555">
    <property type="component" value="Unassembled WGS sequence"/>
</dbReference>
<dbReference type="PaxDb" id="6945-B7QC31"/>
<dbReference type="VEuPathDB" id="VectorBase:ISCW012330"/>
<dbReference type="EMBL" id="DS904301">
    <property type="protein sequence ID" value="EEC16403.1"/>
    <property type="molecule type" value="Genomic_DNA"/>
</dbReference>
<protein>
    <submittedName>
        <fullName evidence="1 2">Uncharacterized protein</fullName>
    </submittedName>
</protein>
<gene>
    <name evidence="1" type="ORF">IscW_ISCW012330</name>
</gene>
<evidence type="ECO:0000313" key="3">
    <source>
        <dbReference type="Proteomes" id="UP000001555"/>
    </source>
</evidence>